<reference evidence="2" key="1">
    <citation type="submission" date="2021-01" db="EMBL/GenBank/DDBJ databases">
        <title>Whole genome shotgun sequence of Dactylosporangium siamense NBRC 106093.</title>
        <authorList>
            <person name="Komaki H."/>
            <person name="Tamura T."/>
        </authorList>
    </citation>
    <scope>NUCLEOTIDE SEQUENCE</scope>
    <source>
        <strain evidence="2">NBRC 106093</strain>
    </source>
</reference>
<gene>
    <name evidence="2" type="ORF">Dsi01nite_090780</name>
</gene>
<dbReference type="RefSeq" id="WP_203852665.1">
    <property type="nucleotide sequence ID" value="NZ_BAAAVW010000005.1"/>
</dbReference>
<evidence type="ECO:0000313" key="2">
    <source>
        <dbReference type="EMBL" id="GIG51037.1"/>
    </source>
</evidence>
<evidence type="ECO:0000313" key="3">
    <source>
        <dbReference type="Proteomes" id="UP000660611"/>
    </source>
</evidence>
<dbReference type="Gene3D" id="2.60.40.10">
    <property type="entry name" value="Immunoglobulins"/>
    <property type="match status" value="1"/>
</dbReference>
<keyword evidence="1" id="KW-0732">Signal</keyword>
<dbReference type="EMBL" id="BONQ01000147">
    <property type="protein sequence ID" value="GIG51037.1"/>
    <property type="molecule type" value="Genomic_DNA"/>
</dbReference>
<evidence type="ECO:0008006" key="4">
    <source>
        <dbReference type="Google" id="ProtNLM"/>
    </source>
</evidence>
<dbReference type="InterPro" id="IPR013783">
    <property type="entry name" value="Ig-like_fold"/>
</dbReference>
<evidence type="ECO:0000256" key="1">
    <source>
        <dbReference type="SAM" id="SignalP"/>
    </source>
</evidence>
<protein>
    <recommendedName>
        <fullName evidence="4">DUF11 domain-containing protein</fullName>
    </recommendedName>
</protein>
<dbReference type="AlphaFoldDB" id="A0A919PVK5"/>
<feature type="signal peptide" evidence="1">
    <location>
        <begin position="1"/>
        <end position="23"/>
    </location>
</feature>
<keyword evidence="3" id="KW-1185">Reference proteome</keyword>
<sequence>MSPGRWVRLLLTAGITLAGSALAAAPAAAAPAPPCPGGLCVRYWADLTITAWASPSTPVQPGTIHYYTVAVTNTGWRTSPTTVPNPAPGPAADSVYVAFLPTSPVERPPLRGEGGVGPGPPWKCVGYLSNGIVCDTNGIPTNSTRLVSFPFLAPFEPGTYTTNFSVYAFNFTEYNVNNNTYSLTYQVGPPA</sequence>
<comment type="caution">
    <text evidence="2">The sequence shown here is derived from an EMBL/GenBank/DDBJ whole genome shotgun (WGS) entry which is preliminary data.</text>
</comment>
<name>A0A919PVK5_9ACTN</name>
<organism evidence="2 3">
    <name type="scientific">Dactylosporangium siamense</name>
    <dbReference type="NCBI Taxonomy" id="685454"/>
    <lineage>
        <taxon>Bacteria</taxon>
        <taxon>Bacillati</taxon>
        <taxon>Actinomycetota</taxon>
        <taxon>Actinomycetes</taxon>
        <taxon>Micromonosporales</taxon>
        <taxon>Micromonosporaceae</taxon>
        <taxon>Dactylosporangium</taxon>
    </lineage>
</organism>
<feature type="chain" id="PRO_5039688588" description="DUF11 domain-containing protein" evidence="1">
    <location>
        <begin position="24"/>
        <end position="191"/>
    </location>
</feature>
<proteinExistence type="predicted"/>
<accession>A0A919PVK5</accession>
<dbReference type="GO" id="GO:0005975">
    <property type="term" value="P:carbohydrate metabolic process"/>
    <property type="evidence" value="ECO:0007669"/>
    <property type="project" value="UniProtKB-ARBA"/>
</dbReference>
<dbReference type="Proteomes" id="UP000660611">
    <property type="component" value="Unassembled WGS sequence"/>
</dbReference>